<reference evidence="1 3" key="1">
    <citation type="submission" date="2020-12" db="EMBL/GenBank/DDBJ databases">
        <title>strain FJAT-54423T represents a novel species of the genus Brevibacillus.</title>
        <authorList>
            <person name="Tang R."/>
        </authorList>
    </citation>
    <scope>NUCLEOTIDE SEQUENCE [LARGE SCALE GENOMIC DNA]</scope>
    <source>
        <strain evidence="1 3">FJAT-54423</strain>
    </source>
</reference>
<dbReference type="KEGG" id="bcop:JD108_08230"/>
<evidence type="ECO:0000313" key="1">
    <source>
        <dbReference type="EMBL" id="QQE75838.1"/>
    </source>
</evidence>
<dbReference type="EMBL" id="CP073708">
    <property type="protein sequence ID" value="QUO42864.1"/>
    <property type="molecule type" value="Genomic_DNA"/>
</dbReference>
<dbReference type="InterPro" id="IPR025236">
    <property type="entry name" value="SR1P"/>
</dbReference>
<evidence type="ECO:0000313" key="4">
    <source>
        <dbReference type="Proteomes" id="UP000677234"/>
    </source>
</evidence>
<reference evidence="2" key="2">
    <citation type="submission" date="2021-04" db="EMBL/GenBank/DDBJ databases">
        <title>Brevibacillus composti FJAT-54423, complete genome.</title>
        <authorList>
            <person name="Tang R."/>
        </authorList>
    </citation>
    <scope>NUCLEOTIDE SEQUENCE</scope>
    <source>
        <strain evidence="2">FJAT-54424</strain>
    </source>
</reference>
<dbReference type="Pfam" id="PF13790">
    <property type="entry name" value="SR1P"/>
    <property type="match status" value="1"/>
</dbReference>
<dbReference type="RefSeq" id="WP_198829352.1">
    <property type="nucleotide sequence ID" value="NZ_CP066308.1"/>
</dbReference>
<keyword evidence="4" id="KW-1185">Reference proteome</keyword>
<evidence type="ECO:0000313" key="3">
    <source>
        <dbReference type="Proteomes" id="UP000595847"/>
    </source>
</evidence>
<dbReference type="Proteomes" id="UP000677234">
    <property type="component" value="Chromosome"/>
</dbReference>
<gene>
    <name evidence="1" type="ORF">JD108_08230</name>
    <name evidence="2" type="ORF">KDJ56_07910</name>
</gene>
<dbReference type="EMBL" id="CP066308">
    <property type="protein sequence ID" value="QQE75838.1"/>
    <property type="molecule type" value="Genomic_DNA"/>
</dbReference>
<sequence length="41" mass="4573">MGTIICQGCGQVIEHFESNQVKTLYGVCQDDCKHDNSSKQK</sequence>
<dbReference type="Proteomes" id="UP000595847">
    <property type="component" value="Chromosome"/>
</dbReference>
<name>A0A7T5JPV7_9BACL</name>
<dbReference type="AlphaFoldDB" id="A0A7T5JPV7"/>
<accession>A0A7T5JPV7</accession>
<proteinExistence type="predicted"/>
<protein>
    <submittedName>
        <fullName evidence="1">GapA-binding peptide SR1P</fullName>
    </submittedName>
</protein>
<organism evidence="1 3">
    <name type="scientific">Brevibacillus composti</name>
    <dbReference type="NCBI Taxonomy" id="2796470"/>
    <lineage>
        <taxon>Bacteria</taxon>
        <taxon>Bacillati</taxon>
        <taxon>Bacillota</taxon>
        <taxon>Bacilli</taxon>
        <taxon>Bacillales</taxon>
        <taxon>Paenibacillaceae</taxon>
        <taxon>Brevibacillus</taxon>
    </lineage>
</organism>
<evidence type="ECO:0000313" key="2">
    <source>
        <dbReference type="EMBL" id="QUO42864.1"/>
    </source>
</evidence>